<dbReference type="PANTHER" id="PTHR37807">
    <property type="entry name" value="OS07G0160300 PROTEIN"/>
    <property type="match status" value="1"/>
</dbReference>
<organism evidence="1 2">
    <name type="scientific">[Bacillus] enclensis</name>
    <dbReference type="NCBI Taxonomy" id="1402860"/>
    <lineage>
        <taxon>Bacteria</taxon>
        <taxon>Bacillati</taxon>
        <taxon>Bacillota</taxon>
        <taxon>Bacilli</taxon>
        <taxon>Bacillales</taxon>
        <taxon>Bacillaceae</taxon>
        <taxon>Rossellomorea</taxon>
    </lineage>
</organism>
<dbReference type="Pfam" id="PF13671">
    <property type="entry name" value="AAA_33"/>
    <property type="match status" value="1"/>
</dbReference>
<keyword evidence="1" id="KW-0418">Kinase</keyword>
<reference evidence="2" key="1">
    <citation type="submission" date="2016-08" db="EMBL/GenBank/DDBJ databases">
        <authorList>
            <person name="Varghese N."/>
            <person name="Submissions Spin"/>
        </authorList>
    </citation>
    <scope>NUCLEOTIDE SEQUENCE [LARGE SCALE GENOMIC DNA]</scope>
    <source>
        <strain evidence="2">SGD-1123</strain>
    </source>
</reference>
<accession>A0A0V8H794</accession>
<dbReference type="AlphaFoldDB" id="A0A0V8H794"/>
<dbReference type="RefSeq" id="WP_058299913.1">
    <property type="nucleotide sequence ID" value="NZ_FMAU01000009.1"/>
</dbReference>
<dbReference type="Gene3D" id="3.40.50.300">
    <property type="entry name" value="P-loop containing nucleotide triphosphate hydrolases"/>
    <property type="match status" value="1"/>
</dbReference>
<proteinExistence type="predicted"/>
<sequence length="174" mass="19766">MFFLQMSGFPGSGKSTLALEIANRTGAIVIDHDVTKTALLETPEGEGMDGKTSGSISYHIDWSIIESILSQGRSVIFDSPCLYEEIIKKGTDLARKYRASYKYVECYLDDFNVINQRLSNRERKISQIKEVKSFEGFKKTLKNSKKPDGQRYLVVDTSKGLDTYIHGVMWYLKE</sequence>
<dbReference type="GO" id="GO:0016301">
    <property type="term" value="F:kinase activity"/>
    <property type="evidence" value="ECO:0007669"/>
    <property type="project" value="UniProtKB-KW"/>
</dbReference>
<dbReference type="PANTHER" id="PTHR37807:SF3">
    <property type="entry name" value="OS07G0160300 PROTEIN"/>
    <property type="match status" value="1"/>
</dbReference>
<dbReference type="OrthoDB" id="3819922at2"/>
<dbReference type="InterPro" id="IPR027417">
    <property type="entry name" value="P-loop_NTPase"/>
</dbReference>
<gene>
    <name evidence="1" type="ORF">GA0061094_4133</name>
</gene>
<evidence type="ECO:0000313" key="2">
    <source>
        <dbReference type="Proteomes" id="UP000181997"/>
    </source>
</evidence>
<keyword evidence="2" id="KW-1185">Reference proteome</keyword>
<dbReference type="EMBL" id="FMAU01000009">
    <property type="protein sequence ID" value="SCC34311.1"/>
    <property type="molecule type" value="Genomic_DNA"/>
</dbReference>
<dbReference type="Proteomes" id="UP000181997">
    <property type="component" value="Unassembled WGS sequence"/>
</dbReference>
<evidence type="ECO:0000313" key="1">
    <source>
        <dbReference type="EMBL" id="SCC34311.1"/>
    </source>
</evidence>
<dbReference type="SUPFAM" id="SSF52540">
    <property type="entry name" value="P-loop containing nucleoside triphosphate hydrolases"/>
    <property type="match status" value="1"/>
</dbReference>
<name>A0A0V8H794_9BACI</name>
<protein>
    <submittedName>
        <fullName evidence="1">Predicted kinase</fullName>
    </submittedName>
</protein>
<keyword evidence="1" id="KW-0808">Transferase</keyword>